<sequence length="96" mass="10978">MEQNKQQHNHNIQIRATDADLKGVYSNIMQVMHTGEEFVMDFFNVVGNQGVLASRVVMNPAHVKRMLHALSENMKIYEEKFGPVTAAEQPKEKFGF</sequence>
<reference evidence="2" key="1">
    <citation type="submission" date="2017-09" db="EMBL/GenBank/DDBJ databases">
        <title>Depth-based differentiation of microbial function through sediment-hosted aquifers and enrichment of novel symbionts in the deep terrestrial subsurface.</title>
        <authorList>
            <person name="Probst A.J."/>
            <person name="Ladd B."/>
            <person name="Jarett J.K."/>
            <person name="Geller-Mcgrath D.E."/>
            <person name="Sieber C.M.K."/>
            <person name="Emerson J.B."/>
            <person name="Anantharaman K."/>
            <person name="Thomas B.C."/>
            <person name="Malmstrom R."/>
            <person name="Stieglmeier M."/>
            <person name="Klingl A."/>
            <person name="Woyke T."/>
            <person name="Ryan C.M."/>
            <person name="Banfield J.F."/>
        </authorList>
    </citation>
    <scope>NUCLEOTIDE SEQUENCE [LARGE SCALE GENOMIC DNA]</scope>
</reference>
<organism evidence="1 2">
    <name type="scientific">Candidatus Harrisonbacteria bacterium CG10_big_fil_rev_8_21_14_0_10_40_38</name>
    <dbReference type="NCBI Taxonomy" id="1974583"/>
    <lineage>
        <taxon>Bacteria</taxon>
        <taxon>Candidatus Harrisoniibacteriota</taxon>
    </lineage>
</organism>
<evidence type="ECO:0000313" key="2">
    <source>
        <dbReference type="Proteomes" id="UP000231157"/>
    </source>
</evidence>
<protein>
    <submittedName>
        <fullName evidence="1">DUF3467 domain-containing protein</fullName>
    </submittedName>
</protein>
<dbReference type="EMBL" id="PFAZ01000001">
    <property type="protein sequence ID" value="PIR89503.1"/>
    <property type="molecule type" value="Genomic_DNA"/>
</dbReference>
<gene>
    <name evidence="1" type="ORF">COU07_01215</name>
</gene>
<dbReference type="AlphaFoldDB" id="A0A2H0USZ4"/>
<dbReference type="Proteomes" id="UP000231157">
    <property type="component" value="Unassembled WGS sequence"/>
</dbReference>
<comment type="caution">
    <text evidence="1">The sequence shown here is derived from an EMBL/GenBank/DDBJ whole genome shotgun (WGS) entry which is preliminary data.</text>
</comment>
<dbReference type="Pfam" id="PF11950">
    <property type="entry name" value="DUF3467"/>
    <property type="match status" value="1"/>
</dbReference>
<accession>A0A2H0USZ4</accession>
<dbReference type="InterPro" id="IPR021857">
    <property type="entry name" value="DUF3467"/>
</dbReference>
<evidence type="ECO:0000313" key="1">
    <source>
        <dbReference type="EMBL" id="PIR89503.1"/>
    </source>
</evidence>
<proteinExistence type="predicted"/>
<name>A0A2H0USZ4_9BACT</name>